<evidence type="ECO:0000313" key="12">
    <source>
        <dbReference type="EMBL" id="ABM80492.1"/>
    </source>
</evidence>
<dbReference type="GO" id="GO:0006817">
    <property type="term" value="P:phosphate ion transport"/>
    <property type="evidence" value="ECO:0007669"/>
    <property type="project" value="UniProtKB-KW"/>
</dbReference>
<dbReference type="InterPro" id="IPR000515">
    <property type="entry name" value="MetI-like"/>
</dbReference>
<dbReference type="eggNOG" id="arCOG00167">
    <property type="taxonomic scope" value="Archaea"/>
</dbReference>
<keyword evidence="7 9" id="KW-1133">Transmembrane helix</keyword>
<evidence type="ECO:0000313" key="13">
    <source>
        <dbReference type="Proteomes" id="UP000002593"/>
    </source>
</evidence>
<dbReference type="PANTHER" id="PTHR30425:SF1">
    <property type="entry name" value="PHOSPHATE TRANSPORT SYSTEM PERMEASE PROTEIN PSTC"/>
    <property type="match status" value="1"/>
</dbReference>
<keyword evidence="3 9" id="KW-0813">Transport</keyword>
<protein>
    <recommendedName>
        <fullName evidence="10">Phosphate transport system permease protein</fullName>
    </recommendedName>
</protein>
<keyword evidence="4 10" id="KW-1003">Cell membrane</keyword>
<evidence type="ECO:0000256" key="4">
    <source>
        <dbReference type="ARBA" id="ARBA00022475"/>
    </source>
</evidence>
<feature type="domain" description="ABC transmembrane type-1" evidence="11">
    <location>
        <begin position="82"/>
        <end position="308"/>
    </location>
</feature>
<dbReference type="InterPro" id="IPR011864">
    <property type="entry name" value="Phosphate_PstC"/>
</dbReference>
<dbReference type="CDD" id="cd06261">
    <property type="entry name" value="TM_PBP2"/>
    <property type="match status" value="1"/>
</dbReference>
<dbReference type="PANTHER" id="PTHR30425">
    <property type="entry name" value="PHOSPHATE TRANSPORT SYSTEM PERMEASE PROTEIN PST"/>
    <property type="match status" value="1"/>
</dbReference>
<proteinExistence type="inferred from homology"/>
<dbReference type="STRING" id="415426.Hbut_0635"/>
<dbReference type="PROSITE" id="PS50928">
    <property type="entry name" value="ABC_TM1"/>
    <property type="match status" value="1"/>
</dbReference>
<evidence type="ECO:0000259" key="11">
    <source>
        <dbReference type="PROSITE" id="PS50928"/>
    </source>
</evidence>
<dbReference type="GeneID" id="4782237"/>
<evidence type="ECO:0000256" key="2">
    <source>
        <dbReference type="ARBA" id="ARBA00007069"/>
    </source>
</evidence>
<evidence type="ECO:0000256" key="10">
    <source>
        <dbReference type="RuleBase" id="RU363054"/>
    </source>
</evidence>
<dbReference type="EMBL" id="CP000493">
    <property type="protein sequence ID" value="ABM80492.1"/>
    <property type="molecule type" value="Genomic_DNA"/>
</dbReference>
<dbReference type="HOGENOM" id="CLU_033621_1_3_2"/>
<feature type="transmembrane region" description="Helical" evidence="9">
    <location>
        <begin position="218"/>
        <end position="238"/>
    </location>
</feature>
<evidence type="ECO:0000256" key="1">
    <source>
        <dbReference type="ARBA" id="ARBA00004651"/>
    </source>
</evidence>
<dbReference type="EnsemblBacteria" id="ABM80492">
    <property type="protein sequence ID" value="ABM80492"/>
    <property type="gene ID" value="Hbut_0635"/>
</dbReference>
<dbReference type="KEGG" id="hbu:Hbut_0635"/>
<organism evidence="12 13">
    <name type="scientific">Hyperthermus butylicus (strain DSM 5456 / JCM 9403 / PLM1-5)</name>
    <dbReference type="NCBI Taxonomy" id="415426"/>
    <lineage>
        <taxon>Archaea</taxon>
        <taxon>Thermoproteota</taxon>
        <taxon>Thermoprotei</taxon>
        <taxon>Desulfurococcales</taxon>
        <taxon>Pyrodictiaceae</taxon>
        <taxon>Hyperthermus</taxon>
    </lineage>
</organism>
<comment type="function">
    <text evidence="10">Part of the binding-protein-dependent transport system for phosphate; probably responsible for the translocation of the substrate across the membrane.</text>
</comment>
<dbReference type="GO" id="GO:0005886">
    <property type="term" value="C:plasma membrane"/>
    <property type="evidence" value="ECO:0007669"/>
    <property type="project" value="UniProtKB-SubCell"/>
</dbReference>
<dbReference type="InterPro" id="IPR035906">
    <property type="entry name" value="MetI-like_sf"/>
</dbReference>
<feature type="transmembrane region" description="Helical" evidence="9">
    <location>
        <begin position="289"/>
        <end position="313"/>
    </location>
</feature>
<evidence type="ECO:0000256" key="9">
    <source>
        <dbReference type="RuleBase" id="RU363032"/>
    </source>
</evidence>
<evidence type="ECO:0000256" key="3">
    <source>
        <dbReference type="ARBA" id="ARBA00022448"/>
    </source>
</evidence>
<dbReference type="Gene3D" id="1.10.3720.10">
    <property type="entry name" value="MetI-like"/>
    <property type="match status" value="1"/>
</dbReference>
<comment type="subcellular location">
    <subcellularLocation>
        <location evidence="1 9">Cell membrane</location>
        <topology evidence="1 9">Multi-pass membrane protein</topology>
    </subcellularLocation>
</comment>
<feature type="transmembrane region" description="Helical" evidence="9">
    <location>
        <begin position="25"/>
        <end position="49"/>
    </location>
</feature>
<name>A2BKI1_HYPBU</name>
<dbReference type="InterPro" id="IPR051124">
    <property type="entry name" value="Phosphate_Transport_Permease"/>
</dbReference>
<evidence type="ECO:0000256" key="7">
    <source>
        <dbReference type="ARBA" id="ARBA00022989"/>
    </source>
</evidence>
<feature type="transmembrane region" description="Helical" evidence="9">
    <location>
        <begin position="174"/>
        <end position="197"/>
    </location>
</feature>
<dbReference type="SUPFAM" id="SSF161098">
    <property type="entry name" value="MetI-like"/>
    <property type="match status" value="1"/>
</dbReference>
<gene>
    <name evidence="12" type="ordered locus">Hbut_0635</name>
</gene>
<dbReference type="AlphaFoldDB" id="A2BKI1"/>
<evidence type="ECO:0000256" key="6">
    <source>
        <dbReference type="ARBA" id="ARBA00022692"/>
    </source>
</evidence>
<keyword evidence="8 9" id="KW-0472">Membrane</keyword>
<dbReference type="GO" id="GO:0005315">
    <property type="term" value="F:phosphate transmembrane transporter activity"/>
    <property type="evidence" value="ECO:0007669"/>
    <property type="project" value="InterPro"/>
</dbReference>
<dbReference type="RefSeq" id="WP_011821810.1">
    <property type="nucleotide sequence ID" value="NC_008818.1"/>
</dbReference>
<keyword evidence="6 9" id="KW-0812">Transmembrane</keyword>
<feature type="transmembrane region" description="Helical" evidence="9">
    <location>
        <begin position="119"/>
        <end position="137"/>
    </location>
</feature>
<comment type="similarity">
    <text evidence="2 10">Belongs to the binding-protein-dependent transport system permease family. CysTW subfamily.</text>
</comment>
<sequence length="322" mass="34898">MGLPARLASRILGVDVSRMPRHDKLFLLSLLPLGVLILALYVYIAYVFADYSAPVIEREGVDFIFGSEWSPSRTTYQILPVLLGSMVTASIALLLALPPTLAAVVFINEYLSPRLREPVASLIDVMAGVPSVIYGLWGAKVLVPLLQRYVMEPLHEKLGFIPLFSCQPLTGRSILAAGVVLAIMVTPYMFALVNEAYRSIPTAYREAILGIGGRRYHVARILISMLRGAVAGAALLGFGRAVGETIAVTLVVGNVIEMPTCLFAPGQTITSLIATLFPEAQAKPLMLNALYAAGLTLLALGLALNFAGLALMYRWRRLMERV</sequence>
<evidence type="ECO:0000256" key="8">
    <source>
        <dbReference type="ARBA" id="ARBA00023136"/>
    </source>
</evidence>
<keyword evidence="13" id="KW-1185">Reference proteome</keyword>
<dbReference type="Proteomes" id="UP000002593">
    <property type="component" value="Chromosome"/>
</dbReference>
<accession>A2BKI1</accession>
<dbReference type="NCBIfam" id="TIGR02138">
    <property type="entry name" value="phosphate_pstC"/>
    <property type="match status" value="1"/>
</dbReference>
<reference evidence="12 13" key="1">
    <citation type="journal article" date="2007" name="Archaea">
        <title>The genome of Hyperthermus butylicus: a sulfur-reducing, peptide fermenting, neutrophilic Crenarchaeote growing up to 108 degrees C.</title>
        <authorList>
            <person name="Brugger K."/>
            <person name="Chen L."/>
            <person name="Stark M."/>
            <person name="Zibat A."/>
            <person name="Redder P."/>
            <person name="Ruepp A."/>
            <person name="Awayez M."/>
            <person name="She Q."/>
            <person name="Garrett R.A."/>
            <person name="Klenk H.P."/>
        </authorList>
    </citation>
    <scope>NUCLEOTIDE SEQUENCE [LARGE SCALE GENOMIC DNA]</scope>
    <source>
        <strain evidence="13">DSM 5456 / JCM 9403 / PLM1-5</strain>
    </source>
</reference>
<feature type="transmembrane region" description="Helical" evidence="9">
    <location>
        <begin position="78"/>
        <end position="107"/>
    </location>
</feature>
<keyword evidence="5 10" id="KW-0592">Phosphate transport</keyword>
<evidence type="ECO:0000256" key="5">
    <source>
        <dbReference type="ARBA" id="ARBA00022592"/>
    </source>
</evidence>
<dbReference type="Pfam" id="PF00528">
    <property type="entry name" value="BPD_transp_1"/>
    <property type="match status" value="1"/>
</dbReference>